<dbReference type="InterPro" id="IPR036249">
    <property type="entry name" value="Thioredoxin-like_sf"/>
</dbReference>
<evidence type="ECO:0000313" key="2">
    <source>
        <dbReference type="EMBL" id="RSL35282.1"/>
    </source>
</evidence>
<evidence type="ECO:0000313" key="3">
    <source>
        <dbReference type="Proteomes" id="UP000275076"/>
    </source>
</evidence>
<feature type="chain" id="PRO_5038721236" description="Thioredoxin" evidence="1">
    <location>
        <begin position="22"/>
        <end position="131"/>
    </location>
</feature>
<keyword evidence="3" id="KW-1185">Reference proteome</keyword>
<dbReference type="AlphaFoldDB" id="A0A3R9PPD2"/>
<protein>
    <recommendedName>
        <fullName evidence="4">Thioredoxin</fullName>
    </recommendedName>
</protein>
<proteinExistence type="predicted"/>
<dbReference type="OrthoDB" id="2864505at2"/>
<accession>A0A3R9PPD2</accession>
<reference evidence="2 3" key="1">
    <citation type="submission" date="2018-10" db="EMBL/GenBank/DDBJ databases">
        <title>Draft genome sequence of Bacillus salarius IM0101, isolated from a hypersaline soil in Inner Mongolia, China.</title>
        <authorList>
            <person name="Yamprayoonswat W."/>
            <person name="Boonvisut S."/>
            <person name="Jumpathong W."/>
            <person name="Sittihan S."/>
            <person name="Ruangsuj P."/>
            <person name="Wanthongcharoen S."/>
            <person name="Thongpramul N."/>
            <person name="Pimmason S."/>
            <person name="Yu B."/>
            <person name="Yasawong M."/>
        </authorList>
    </citation>
    <scope>NUCLEOTIDE SEQUENCE [LARGE SCALE GENOMIC DNA]</scope>
    <source>
        <strain evidence="2 3">IM0101</strain>
    </source>
</reference>
<evidence type="ECO:0000256" key="1">
    <source>
        <dbReference type="SAM" id="SignalP"/>
    </source>
</evidence>
<name>A0A3R9PPD2_9BACI</name>
<dbReference type="Gene3D" id="3.40.30.10">
    <property type="entry name" value="Glutaredoxin"/>
    <property type="match status" value="1"/>
</dbReference>
<dbReference type="RefSeq" id="WP_125553748.1">
    <property type="nucleotide sequence ID" value="NZ_RBVX01000001.1"/>
</dbReference>
<organism evidence="2 3">
    <name type="scientific">Salibacterium salarium</name>
    <dbReference type="NCBI Taxonomy" id="284579"/>
    <lineage>
        <taxon>Bacteria</taxon>
        <taxon>Bacillati</taxon>
        <taxon>Bacillota</taxon>
        <taxon>Bacilli</taxon>
        <taxon>Bacillales</taxon>
        <taxon>Bacillaceae</taxon>
    </lineage>
</organism>
<dbReference type="SUPFAM" id="SSF52833">
    <property type="entry name" value="Thioredoxin-like"/>
    <property type="match status" value="1"/>
</dbReference>
<dbReference type="EMBL" id="RBVX01000001">
    <property type="protein sequence ID" value="RSL35282.1"/>
    <property type="molecule type" value="Genomic_DNA"/>
</dbReference>
<dbReference type="Proteomes" id="UP000275076">
    <property type="component" value="Unassembled WGS sequence"/>
</dbReference>
<keyword evidence="1" id="KW-0732">Signal</keyword>
<comment type="caution">
    <text evidence="2">The sequence shown here is derived from an EMBL/GenBank/DDBJ whole genome shotgun (WGS) entry which is preliminary data.</text>
</comment>
<gene>
    <name evidence="2" type="ORF">D7Z54_01580</name>
</gene>
<feature type="signal peptide" evidence="1">
    <location>
        <begin position="1"/>
        <end position="21"/>
    </location>
</feature>
<evidence type="ECO:0008006" key="4">
    <source>
        <dbReference type="Google" id="ProtNLM"/>
    </source>
</evidence>
<sequence length="131" mass="14771">MAFTTVRNAAMTFFFMLPLTACTTQGTPAMIQDLDAETSMLLFSDEDNISEEKPYYRALLKKSNNCSSDNIDIKIVSSGKEDMVDYLDVTGYPSLYVMEGQKLKDKYEGSTESSEIETFINQYIDCDTSDE</sequence>